<sequence>MNITLKELITSFTKSIDLYNYLLKNHHRRTAIAAFHIGVEMGLSADRIIQILQDEFLTKHGEPVYQVILNHLDELETICKASVQDGIARFHCYQNLADTQEQLIKERVNR</sequence>
<proteinExistence type="predicted"/>
<reference evidence="1 2" key="1">
    <citation type="submission" date="2015-09" db="EMBL/GenBank/DDBJ databases">
        <title>Genome sequence of Acetobacterium wieringae DSM 1911.</title>
        <authorList>
            <person name="Poehlein A."/>
            <person name="Bengelsdorf F.R."/>
            <person name="Schiel-Bengelsdorf B."/>
            <person name="Duerre P."/>
            <person name="Daniel R."/>
        </authorList>
    </citation>
    <scope>NUCLEOTIDE SEQUENCE [LARGE SCALE GENOMIC DNA]</scope>
    <source>
        <strain evidence="1 2">DSM 1911</strain>
    </source>
</reference>
<name>A0A1F2PH14_9FIRM</name>
<evidence type="ECO:0000313" key="1">
    <source>
        <dbReference type="EMBL" id="OFV70619.1"/>
    </source>
</evidence>
<comment type="caution">
    <text evidence="1">The sequence shown here is derived from an EMBL/GenBank/DDBJ whole genome shotgun (WGS) entry which is preliminary data.</text>
</comment>
<dbReference type="AlphaFoldDB" id="A0A1F2PH14"/>
<gene>
    <name evidence="1" type="ORF">ACWI_18310</name>
</gene>
<evidence type="ECO:0000313" key="2">
    <source>
        <dbReference type="Proteomes" id="UP000176244"/>
    </source>
</evidence>
<accession>A0A1F2PH14</accession>
<dbReference type="EMBL" id="LKEU01000029">
    <property type="protein sequence ID" value="OFV70619.1"/>
    <property type="molecule type" value="Genomic_DNA"/>
</dbReference>
<dbReference type="Proteomes" id="UP000176244">
    <property type="component" value="Unassembled WGS sequence"/>
</dbReference>
<organism evidence="1 2">
    <name type="scientific">Acetobacterium wieringae</name>
    <dbReference type="NCBI Taxonomy" id="52694"/>
    <lineage>
        <taxon>Bacteria</taxon>
        <taxon>Bacillati</taxon>
        <taxon>Bacillota</taxon>
        <taxon>Clostridia</taxon>
        <taxon>Eubacteriales</taxon>
        <taxon>Eubacteriaceae</taxon>
        <taxon>Acetobacterium</taxon>
    </lineage>
</organism>
<protein>
    <submittedName>
        <fullName evidence="1">Uncharacterized protein</fullName>
    </submittedName>
</protein>
<dbReference type="STRING" id="52694.ACWI_18310"/>
<dbReference type="RefSeq" id="WP_070371139.1">
    <property type="nucleotide sequence ID" value="NZ_LKEU01000029.1"/>
</dbReference>